<dbReference type="SUPFAM" id="SSF47413">
    <property type="entry name" value="lambda repressor-like DNA-binding domains"/>
    <property type="match status" value="1"/>
</dbReference>
<dbReference type="PROSITE" id="PS50943">
    <property type="entry name" value="HTH_CROC1"/>
    <property type="match status" value="1"/>
</dbReference>
<accession>A0ABU1TLI5</accession>
<dbReference type="CDD" id="cd00093">
    <property type="entry name" value="HTH_XRE"/>
    <property type="match status" value="1"/>
</dbReference>
<dbReference type="RefSeq" id="WP_310024653.1">
    <property type="nucleotide sequence ID" value="NZ_JAVDVI010000002.1"/>
</dbReference>
<dbReference type="InterPro" id="IPR036286">
    <property type="entry name" value="LexA/Signal_pep-like_sf"/>
</dbReference>
<keyword evidence="4" id="KW-1185">Reference proteome</keyword>
<proteinExistence type="predicted"/>
<evidence type="ECO:0000259" key="2">
    <source>
        <dbReference type="PROSITE" id="PS50943"/>
    </source>
</evidence>
<organism evidence="3 4">
    <name type="scientific">Flavobacterium arsenatis</name>
    <dbReference type="NCBI Taxonomy" id="1484332"/>
    <lineage>
        <taxon>Bacteria</taxon>
        <taxon>Pseudomonadati</taxon>
        <taxon>Bacteroidota</taxon>
        <taxon>Flavobacteriia</taxon>
        <taxon>Flavobacteriales</taxon>
        <taxon>Flavobacteriaceae</taxon>
        <taxon>Flavobacterium</taxon>
    </lineage>
</organism>
<sequence length="244" mass="27857">MFGKNLKKIRSVHGISQQEFADIFDLKRGTLGAYEEERSNPKLETVLKIANHFSIGIEELLTKELTVNRLLKFNEKITTASDVLLTEEFKAIPCVLSDKKNDFAKQYGTGFEISKLPVIRLPYVDSQNRIAFSVDDLAMTGGSIEFFPKDIVIGIEIDKNSIKEEKLVITIVNQELVLRKLYFKDNHFILKADHHGVDDIVVTPDEITAIWKVEHIFHYSMHSKEVLLENRLAVLEQSIASLKK</sequence>
<keyword evidence="1 3" id="KW-0238">DNA-binding</keyword>
<dbReference type="InterPro" id="IPR010982">
    <property type="entry name" value="Lambda_DNA-bd_dom_sf"/>
</dbReference>
<dbReference type="SMART" id="SM00530">
    <property type="entry name" value="HTH_XRE"/>
    <property type="match status" value="1"/>
</dbReference>
<dbReference type="SUPFAM" id="SSF51306">
    <property type="entry name" value="LexA/Signal peptidase"/>
    <property type="match status" value="1"/>
</dbReference>
<dbReference type="Gene3D" id="2.10.109.10">
    <property type="entry name" value="Umud Fragment, subunit A"/>
    <property type="match status" value="1"/>
</dbReference>
<dbReference type="Gene3D" id="1.10.260.40">
    <property type="entry name" value="lambda repressor-like DNA-binding domains"/>
    <property type="match status" value="1"/>
</dbReference>
<gene>
    <name evidence="3" type="ORF">J2X31_000827</name>
</gene>
<dbReference type="Proteomes" id="UP001255185">
    <property type="component" value="Unassembled WGS sequence"/>
</dbReference>
<protein>
    <submittedName>
        <fullName evidence="3">DNA-binding XRE family transcriptional regulator</fullName>
    </submittedName>
</protein>
<dbReference type="EMBL" id="JAVDVI010000002">
    <property type="protein sequence ID" value="MDR6966829.1"/>
    <property type="molecule type" value="Genomic_DNA"/>
</dbReference>
<name>A0ABU1TLI5_9FLAO</name>
<dbReference type="Pfam" id="PF12844">
    <property type="entry name" value="HTH_19"/>
    <property type="match status" value="1"/>
</dbReference>
<dbReference type="GO" id="GO:0003677">
    <property type="term" value="F:DNA binding"/>
    <property type="evidence" value="ECO:0007669"/>
    <property type="project" value="UniProtKB-KW"/>
</dbReference>
<feature type="domain" description="HTH cro/C1-type" evidence="2">
    <location>
        <begin position="6"/>
        <end position="60"/>
    </location>
</feature>
<evidence type="ECO:0000313" key="4">
    <source>
        <dbReference type="Proteomes" id="UP001255185"/>
    </source>
</evidence>
<comment type="caution">
    <text evidence="3">The sequence shown here is derived from an EMBL/GenBank/DDBJ whole genome shotgun (WGS) entry which is preliminary data.</text>
</comment>
<dbReference type="PANTHER" id="PTHR46558">
    <property type="entry name" value="TRACRIPTIONAL REGULATORY PROTEIN-RELATED-RELATED"/>
    <property type="match status" value="1"/>
</dbReference>
<dbReference type="InterPro" id="IPR001387">
    <property type="entry name" value="Cro/C1-type_HTH"/>
</dbReference>
<reference evidence="3 4" key="1">
    <citation type="submission" date="2023-07" db="EMBL/GenBank/DDBJ databases">
        <title>Sorghum-associated microbial communities from plants grown in Nebraska, USA.</title>
        <authorList>
            <person name="Schachtman D."/>
        </authorList>
    </citation>
    <scope>NUCLEOTIDE SEQUENCE [LARGE SCALE GENOMIC DNA]</scope>
    <source>
        <strain evidence="3 4">3773</strain>
    </source>
</reference>
<evidence type="ECO:0000256" key="1">
    <source>
        <dbReference type="ARBA" id="ARBA00023125"/>
    </source>
</evidence>
<dbReference type="Pfam" id="PF00717">
    <property type="entry name" value="Peptidase_S24"/>
    <property type="match status" value="1"/>
</dbReference>
<dbReference type="PANTHER" id="PTHR46558:SF11">
    <property type="entry name" value="HTH-TYPE TRANSCRIPTIONAL REGULATOR XRE"/>
    <property type="match status" value="1"/>
</dbReference>
<evidence type="ECO:0000313" key="3">
    <source>
        <dbReference type="EMBL" id="MDR6966829.1"/>
    </source>
</evidence>
<dbReference type="InterPro" id="IPR015927">
    <property type="entry name" value="Peptidase_S24_S26A/B/C"/>
</dbReference>